<dbReference type="PANTHER" id="PTHR23506:SF23">
    <property type="entry name" value="GH10249P"/>
    <property type="match status" value="1"/>
</dbReference>
<feature type="transmembrane region" description="Helical" evidence="6">
    <location>
        <begin position="49"/>
        <end position="67"/>
    </location>
</feature>
<dbReference type="GO" id="GO:0005886">
    <property type="term" value="C:plasma membrane"/>
    <property type="evidence" value="ECO:0007669"/>
    <property type="project" value="UniProtKB-SubCell"/>
</dbReference>
<dbReference type="InterPro" id="IPR020846">
    <property type="entry name" value="MFS_dom"/>
</dbReference>
<dbReference type="PANTHER" id="PTHR23506">
    <property type="entry name" value="GH10249P"/>
    <property type="match status" value="1"/>
</dbReference>
<feature type="transmembrane region" description="Helical" evidence="6">
    <location>
        <begin position="185"/>
        <end position="203"/>
    </location>
</feature>
<evidence type="ECO:0000256" key="1">
    <source>
        <dbReference type="ARBA" id="ARBA00004651"/>
    </source>
</evidence>
<dbReference type="InterPro" id="IPR036259">
    <property type="entry name" value="MFS_trans_sf"/>
</dbReference>
<feature type="transmembrane region" description="Helical" evidence="6">
    <location>
        <begin position="243"/>
        <end position="268"/>
    </location>
</feature>
<evidence type="ECO:0000256" key="6">
    <source>
        <dbReference type="SAM" id="Phobius"/>
    </source>
</evidence>
<name>A0A6J4RC26_9ACTN</name>
<evidence type="ECO:0000256" key="2">
    <source>
        <dbReference type="ARBA" id="ARBA00022448"/>
    </source>
</evidence>
<keyword evidence="4 6" id="KW-1133">Transmembrane helix</keyword>
<evidence type="ECO:0000256" key="4">
    <source>
        <dbReference type="ARBA" id="ARBA00022989"/>
    </source>
</evidence>
<sequence length="295" mass="30722">MTSVMFALVDTTWLLVATRFIGGFGSALSWVAAFTWLVDRAPEERRAELIGVMISAAVVGALLGPVLGSVAAAVGLLPAFATVAIAGGVIAVWAVLEQPPASSGDVSLLPALRTIREPLLLTSLWFIGLSPLLFSALAVLVPLDLNRLGWGAAAVGTVFLISAIFEAFVHPLLGRWSDRSGYRPPIFAGLLASIGILLLLTWVGNPWVIGLLVVLAAGAFNATLVPGTALFSRGTEKAGMERAVAFAITNFAWASGYAVGAPVGGFLADLRGDALSYLSLTVVCLLTIVLLRRTA</sequence>
<feature type="transmembrane region" description="Helical" evidence="6">
    <location>
        <begin position="117"/>
        <end position="143"/>
    </location>
</feature>
<dbReference type="GO" id="GO:0022857">
    <property type="term" value="F:transmembrane transporter activity"/>
    <property type="evidence" value="ECO:0007669"/>
    <property type="project" value="InterPro"/>
</dbReference>
<gene>
    <name evidence="8" type="ORF">AVDCRST_MAG58-3955</name>
</gene>
<keyword evidence="3 6" id="KW-0812">Transmembrane</keyword>
<feature type="transmembrane region" description="Helical" evidence="6">
    <location>
        <begin position="73"/>
        <end position="96"/>
    </location>
</feature>
<dbReference type="InterPro" id="IPR011701">
    <property type="entry name" value="MFS"/>
</dbReference>
<feature type="transmembrane region" description="Helical" evidence="6">
    <location>
        <begin position="274"/>
        <end position="291"/>
    </location>
</feature>
<evidence type="ECO:0000259" key="7">
    <source>
        <dbReference type="PROSITE" id="PS50850"/>
    </source>
</evidence>
<dbReference type="Pfam" id="PF07690">
    <property type="entry name" value="MFS_1"/>
    <property type="match status" value="1"/>
</dbReference>
<keyword evidence="2" id="KW-0813">Transport</keyword>
<dbReference type="SUPFAM" id="SSF103473">
    <property type="entry name" value="MFS general substrate transporter"/>
    <property type="match status" value="1"/>
</dbReference>
<evidence type="ECO:0000256" key="5">
    <source>
        <dbReference type="ARBA" id="ARBA00023136"/>
    </source>
</evidence>
<keyword evidence="5 6" id="KW-0472">Membrane</keyword>
<evidence type="ECO:0000256" key="3">
    <source>
        <dbReference type="ARBA" id="ARBA00022692"/>
    </source>
</evidence>
<protein>
    <recommendedName>
        <fullName evidence="7">Major facilitator superfamily (MFS) profile domain-containing protein</fullName>
    </recommendedName>
</protein>
<comment type="subcellular location">
    <subcellularLocation>
        <location evidence="1">Cell membrane</location>
        <topology evidence="1">Multi-pass membrane protein</topology>
    </subcellularLocation>
</comment>
<proteinExistence type="predicted"/>
<dbReference type="PROSITE" id="PS50850">
    <property type="entry name" value="MFS"/>
    <property type="match status" value="1"/>
</dbReference>
<feature type="domain" description="Major facilitator superfamily (MFS) profile" evidence="7">
    <location>
        <begin position="1"/>
        <end position="295"/>
    </location>
</feature>
<dbReference type="AlphaFoldDB" id="A0A6J4RC26"/>
<feature type="transmembrane region" description="Helical" evidence="6">
    <location>
        <begin position="149"/>
        <end position="173"/>
    </location>
</feature>
<evidence type="ECO:0000313" key="8">
    <source>
        <dbReference type="EMBL" id="CAA9469917.1"/>
    </source>
</evidence>
<dbReference type="InterPro" id="IPR050930">
    <property type="entry name" value="MFS_Vesicular_Transporter"/>
</dbReference>
<feature type="transmembrane region" description="Helical" evidence="6">
    <location>
        <begin position="209"/>
        <end position="231"/>
    </location>
</feature>
<accession>A0A6J4RC26</accession>
<feature type="transmembrane region" description="Helical" evidence="6">
    <location>
        <begin position="12"/>
        <end position="37"/>
    </location>
</feature>
<organism evidence="8">
    <name type="scientific">uncultured Rubrobacteraceae bacterium</name>
    <dbReference type="NCBI Taxonomy" id="349277"/>
    <lineage>
        <taxon>Bacteria</taxon>
        <taxon>Bacillati</taxon>
        <taxon>Actinomycetota</taxon>
        <taxon>Rubrobacteria</taxon>
        <taxon>Rubrobacterales</taxon>
        <taxon>Rubrobacteraceae</taxon>
        <taxon>environmental samples</taxon>
    </lineage>
</organism>
<reference evidence="8" key="1">
    <citation type="submission" date="2020-02" db="EMBL/GenBank/DDBJ databases">
        <authorList>
            <person name="Meier V. D."/>
        </authorList>
    </citation>
    <scope>NUCLEOTIDE SEQUENCE</scope>
    <source>
        <strain evidence="8">AVDCRST_MAG58</strain>
    </source>
</reference>
<dbReference type="Gene3D" id="1.20.1250.20">
    <property type="entry name" value="MFS general substrate transporter like domains"/>
    <property type="match status" value="2"/>
</dbReference>
<dbReference type="EMBL" id="CADCVF010000080">
    <property type="protein sequence ID" value="CAA9469917.1"/>
    <property type="molecule type" value="Genomic_DNA"/>
</dbReference>